<dbReference type="EMBL" id="NAJO01000032">
    <property type="protein sequence ID" value="OQO01071.1"/>
    <property type="molecule type" value="Genomic_DNA"/>
</dbReference>
<dbReference type="InterPro" id="IPR037651">
    <property type="entry name" value="Swc3"/>
</dbReference>
<name>A0A1V8SPZ6_9PEZI</name>
<dbReference type="AlphaFoldDB" id="A0A1V8SPZ6"/>
<evidence type="ECO:0000259" key="2">
    <source>
        <dbReference type="Pfam" id="PF24707"/>
    </source>
</evidence>
<dbReference type="GO" id="GO:0140849">
    <property type="term" value="F:ATP-dependent H2AZ histone chaperone activity"/>
    <property type="evidence" value="ECO:0007669"/>
    <property type="project" value="InterPro"/>
</dbReference>
<dbReference type="OrthoDB" id="5338195at2759"/>
<feature type="region of interest" description="Disordered" evidence="1">
    <location>
        <begin position="540"/>
        <end position="562"/>
    </location>
</feature>
<dbReference type="InterPro" id="IPR057558">
    <property type="entry name" value="Swc3_dom"/>
</dbReference>
<feature type="domain" description="SWR1-complex protein 3" evidence="2">
    <location>
        <begin position="88"/>
        <end position="160"/>
    </location>
</feature>
<dbReference type="PANTHER" id="PTHR28108">
    <property type="entry name" value="SWR1-COMPLEX PROTEIN 3"/>
    <property type="match status" value="1"/>
</dbReference>
<evidence type="ECO:0000313" key="3">
    <source>
        <dbReference type="EMBL" id="OQO01071.1"/>
    </source>
</evidence>
<feature type="region of interest" description="Disordered" evidence="1">
    <location>
        <begin position="1"/>
        <end position="22"/>
    </location>
</feature>
<keyword evidence="4" id="KW-1185">Reference proteome</keyword>
<dbReference type="PANTHER" id="PTHR28108:SF1">
    <property type="entry name" value="SWR1-COMPLEX PROTEIN 3"/>
    <property type="match status" value="1"/>
</dbReference>
<dbReference type="InParanoid" id="A0A1V8SPZ6"/>
<evidence type="ECO:0000313" key="4">
    <source>
        <dbReference type="Proteomes" id="UP000192596"/>
    </source>
</evidence>
<feature type="region of interest" description="Disordered" evidence="1">
    <location>
        <begin position="203"/>
        <end position="246"/>
    </location>
</feature>
<accession>A0A1V8SPZ6</accession>
<feature type="compositionally biased region" description="Basic residues" evidence="1">
    <location>
        <begin position="549"/>
        <end position="562"/>
    </location>
</feature>
<comment type="caution">
    <text evidence="3">The sequence shown here is derived from an EMBL/GenBank/DDBJ whole genome shotgun (WGS) entry which is preliminary data.</text>
</comment>
<feature type="region of interest" description="Disordered" evidence="1">
    <location>
        <begin position="39"/>
        <end position="67"/>
    </location>
</feature>
<proteinExistence type="predicted"/>
<sequence>MATSPEPSPATGTKRKVGRPKNIVSLPAMKKQKIGHCALDSPQASTPTTLHSPALPGTPRTTGLPSKVSTHAPLPLLPQFQGLDLQESEYQSLAASGVLAASLARSRHAWTNEGLFERFYTMPSKGKSTDPMYKAMKSRGKCRLRIEPHIFEVEIYVVEREQPRPPPKPVRTGPAPLWYGGWAASTQAESDAMREKANRDYGPIYQKYMPPKPKSRLNPLPPPNPRTLPPITQPPPPPAAQKKSSPDPVISMLATRASSDPDLKALMKEVATGKATQDQLRVFQKHIDELTLLINKPPTDSPKISSFDGPSDEALRPYATAAPTYTPPPRSLPVYEPPPVPASQENEVAFSFTTPGATEDRFLFPRHAILEPLSQQHLLASFMLTRPGRLSADPAILSQPDKDYWQPVTLMVEVAYGREGILKDVTKWVKPAEEVREEMKRVMARCKRAPEAHLAMRLPFRGSGAASAPESEAASKAGTPVVEVKKTVKAAPKKSALSKGIKKEVVDLPVVGTTAKEGAGSAGADAVLGASIGATVERAADETIETGRPRRTMRKSVRIMDE</sequence>
<gene>
    <name evidence="3" type="ORF">B0A48_13314</name>
</gene>
<reference evidence="4" key="1">
    <citation type="submission" date="2017-03" db="EMBL/GenBank/DDBJ databases">
        <title>Genomes of endolithic fungi from Antarctica.</title>
        <authorList>
            <person name="Coleine C."/>
            <person name="Masonjones S."/>
            <person name="Stajich J.E."/>
        </authorList>
    </citation>
    <scope>NUCLEOTIDE SEQUENCE [LARGE SCALE GENOMIC DNA]</scope>
    <source>
        <strain evidence="4">CCFEE 5527</strain>
    </source>
</reference>
<feature type="compositionally biased region" description="Polar residues" evidence="1">
    <location>
        <begin position="42"/>
        <end position="51"/>
    </location>
</feature>
<feature type="compositionally biased region" description="Pro residues" evidence="1">
    <location>
        <begin position="219"/>
        <end position="239"/>
    </location>
</feature>
<dbReference type="GO" id="GO:0000812">
    <property type="term" value="C:Swr1 complex"/>
    <property type="evidence" value="ECO:0007669"/>
    <property type="project" value="InterPro"/>
</dbReference>
<dbReference type="Proteomes" id="UP000192596">
    <property type="component" value="Unassembled WGS sequence"/>
</dbReference>
<evidence type="ECO:0000256" key="1">
    <source>
        <dbReference type="SAM" id="MobiDB-lite"/>
    </source>
</evidence>
<protein>
    <recommendedName>
        <fullName evidence="2">SWR1-complex protein 3 domain-containing protein</fullName>
    </recommendedName>
</protein>
<organism evidence="3 4">
    <name type="scientific">Cryoendolithus antarcticus</name>
    <dbReference type="NCBI Taxonomy" id="1507870"/>
    <lineage>
        <taxon>Eukaryota</taxon>
        <taxon>Fungi</taxon>
        <taxon>Dikarya</taxon>
        <taxon>Ascomycota</taxon>
        <taxon>Pezizomycotina</taxon>
        <taxon>Dothideomycetes</taxon>
        <taxon>Dothideomycetidae</taxon>
        <taxon>Cladosporiales</taxon>
        <taxon>Cladosporiaceae</taxon>
        <taxon>Cryoendolithus</taxon>
    </lineage>
</organism>
<dbReference type="Pfam" id="PF24707">
    <property type="entry name" value="Swc3"/>
    <property type="match status" value="1"/>
</dbReference>